<accession>A0A6B0Y4U3</accession>
<evidence type="ECO:0000256" key="2">
    <source>
        <dbReference type="ARBA" id="ARBA00022842"/>
    </source>
</evidence>
<name>A0A6B0Y4U3_9RHOB</name>
<evidence type="ECO:0000256" key="3">
    <source>
        <dbReference type="ARBA" id="ARBA00023235"/>
    </source>
</evidence>
<proteinExistence type="predicted"/>
<evidence type="ECO:0000313" key="5">
    <source>
        <dbReference type="EMBL" id="MXY34749.1"/>
    </source>
</evidence>
<feature type="non-terminal residue" evidence="5">
    <location>
        <position position="55"/>
    </location>
</feature>
<dbReference type="GO" id="GO:0005975">
    <property type="term" value="P:carbohydrate metabolic process"/>
    <property type="evidence" value="ECO:0007669"/>
    <property type="project" value="InterPro"/>
</dbReference>
<evidence type="ECO:0000256" key="4">
    <source>
        <dbReference type="SAM" id="MobiDB-lite"/>
    </source>
</evidence>
<dbReference type="GO" id="GO:0005829">
    <property type="term" value="C:cytosol"/>
    <property type="evidence" value="ECO:0007669"/>
    <property type="project" value="TreeGrafter"/>
</dbReference>
<feature type="region of interest" description="Disordered" evidence="4">
    <location>
        <begin position="1"/>
        <end position="24"/>
    </location>
</feature>
<evidence type="ECO:0000256" key="1">
    <source>
        <dbReference type="ARBA" id="ARBA00022723"/>
    </source>
</evidence>
<dbReference type="EMBL" id="VXRY01000482">
    <property type="protein sequence ID" value="MXY34749.1"/>
    <property type="molecule type" value="Genomic_DNA"/>
</dbReference>
<protein>
    <submittedName>
        <fullName evidence="5">Alpha-D-glucose phosphate-specific phosphoglucomutase</fullName>
    </submittedName>
</protein>
<reference evidence="5" key="1">
    <citation type="submission" date="2019-09" db="EMBL/GenBank/DDBJ databases">
        <title>Characterisation of the sponge microbiome using genome-centric metagenomics.</title>
        <authorList>
            <person name="Engelberts J.P."/>
            <person name="Robbins S.J."/>
            <person name="De Goeij J.M."/>
            <person name="Aranda M."/>
            <person name="Bell S.C."/>
            <person name="Webster N.S."/>
        </authorList>
    </citation>
    <scope>NUCLEOTIDE SEQUENCE</scope>
    <source>
        <strain evidence="5">SB0664_bin_43</strain>
    </source>
</reference>
<dbReference type="InterPro" id="IPR016055">
    <property type="entry name" value="A-D-PHexomutase_a/b/a-I/II/III"/>
</dbReference>
<dbReference type="Gene3D" id="3.40.120.10">
    <property type="entry name" value="Alpha-D-Glucose-1,6-Bisphosphate, subunit A, domain 3"/>
    <property type="match status" value="1"/>
</dbReference>
<comment type="caution">
    <text evidence="5">The sequence shown here is derived from an EMBL/GenBank/DDBJ whole genome shotgun (WGS) entry which is preliminary data.</text>
</comment>
<dbReference type="GO" id="GO:0004614">
    <property type="term" value="F:phosphoglucomutase activity"/>
    <property type="evidence" value="ECO:0007669"/>
    <property type="project" value="InterPro"/>
</dbReference>
<keyword evidence="1" id="KW-0479">Metal-binding</keyword>
<dbReference type="GO" id="GO:0046872">
    <property type="term" value="F:metal ion binding"/>
    <property type="evidence" value="ECO:0007669"/>
    <property type="project" value="UniProtKB-KW"/>
</dbReference>
<keyword evidence="3" id="KW-0413">Isomerase</keyword>
<organism evidence="5">
    <name type="scientific">Boseongicola sp. SB0664_bin_43</name>
    <dbReference type="NCBI Taxonomy" id="2604844"/>
    <lineage>
        <taxon>Bacteria</taxon>
        <taxon>Pseudomonadati</taxon>
        <taxon>Pseudomonadota</taxon>
        <taxon>Alphaproteobacteria</taxon>
        <taxon>Rhodobacterales</taxon>
        <taxon>Paracoccaceae</taxon>
        <taxon>Boseongicola</taxon>
    </lineage>
</organism>
<dbReference type="PANTHER" id="PTHR22573:SF2">
    <property type="entry name" value="PHOSPHOGLUCOMUTASE"/>
    <property type="match status" value="1"/>
</dbReference>
<keyword evidence="2" id="KW-0460">Magnesium</keyword>
<sequence>MKTRTVATQPFEDQEPGTSGLRKKTRDFMRPNYLENFVQAIFDATGGGAGKPFVI</sequence>
<gene>
    <name evidence="5" type="ORF">F4Y60_11815</name>
</gene>
<dbReference type="PANTHER" id="PTHR22573">
    <property type="entry name" value="PHOSPHOHEXOMUTASE FAMILY MEMBER"/>
    <property type="match status" value="1"/>
</dbReference>
<dbReference type="AlphaFoldDB" id="A0A6B0Y4U3"/>
<dbReference type="SUPFAM" id="SSF53738">
    <property type="entry name" value="Phosphoglucomutase, first 3 domains"/>
    <property type="match status" value="1"/>
</dbReference>
<dbReference type="InterPro" id="IPR045244">
    <property type="entry name" value="PGM"/>
</dbReference>